<proteinExistence type="predicted"/>
<dbReference type="EMBL" id="BMLX01000001">
    <property type="protein sequence ID" value="GGP19030.1"/>
    <property type="molecule type" value="Genomic_DNA"/>
</dbReference>
<reference evidence="3" key="1">
    <citation type="journal article" date="2019" name="Int. J. Syst. Evol. Microbiol.">
        <title>The Global Catalogue of Microorganisms (GCM) 10K type strain sequencing project: providing services to taxonomists for standard genome sequencing and annotation.</title>
        <authorList>
            <consortium name="The Broad Institute Genomics Platform"/>
            <consortium name="The Broad Institute Genome Sequencing Center for Infectious Disease"/>
            <person name="Wu L."/>
            <person name="Ma J."/>
        </authorList>
    </citation>
    <scope>NUCLEOTIDE SEQUENCE [LARGE SCALE GENOMIC DNA]</scope>
    <source>
        <strain evidence="3">CGMCC 1.8859</strain>
    </source>
</reference>
<evidence type="ECO:0000313" key="2">
    <source>
        <dbReference type="EMBL" id="GGP19030.1"/>
    </source>
</evidence>
<organism evidence="2 3">
    <name type="scientific">Silvimonas iriomotensis</name>
    <dbReference type="NCBI Taxonomy" id="449662"/>
    <lineage>
        <taxon>Bacteria</taxon>
        <taxon>Pseudomonadati</taxon>
        <taxon>Pseudomonadota</taxon>
        <taxon>Betaproteobacteria</taxon>
        <taxon>Neisseriales</taxon>
        <taxon>Chitinibacteraceae</taxon>
        <taxon>Silvimonas</taxon>
    </lineage>
</organism>
<protein>
    <submittedName>
        <fullName evidence="2">Uncharacterized protein</fullName>
    </submittedName>
</protein>
<keyword evidence="1" id="KW-0732">Signal</keyword>
<evidence type="ECO:0000313" key="3">
    <source>
        <dbReference type="Proteomes" id="UP000637267"/>
    </source>
</evidence>
<name>A0ABQ2P6E2_9NEIS</name>
<sequence>MKQPLLTTLVILALSLSSTASLAKDASETIRSGFDGSGKASVTSIEGRPLEASAESVAGAALIVIGLAMGADDVTEVSVQNAKDGSKATFAISTKAVQKLGVAVGQSMTAVSEATGYSLMYSGQILAFVPNAVGASLLEHTPVSNDTSTPATAGK</sequence>
<keyword evidence="3" id="KW-1185">Reference proteome</keyword>
<evidence type="ECO:0000256" key="1">
    <source>
        <dbReference type="SAM" id="SignalP"/>
    </source>
</evidence>
<feature type="chain" id="PRO_5045865963" evidence="1">
    <location>
        <begin position="24"/>
        <end position="155"/>
    </location>
</feature>
<feature type="signal peptide" evidence="1">
    <location>
        <begin position="1"/>
        <end position="23"/>
    </location>
</feature>
<dbReference type="RefSeq" id="WP_188702676.1">
    <property type="nucleotide sequence ID" value="NZ_BMLX01000001.1"/>
</dbReference>
<dbReference type="Proteomes" id="UP000637267">
    <property type="component" value="Unassembled WGS sequence"/>
</dbReference>
<gene>
    <name evidence="2" type="ORF">GCM10010970_08590</name>
</gene>
<accession>A0ABQ2P6E2</accession>
<comment type="caution">
    <text evidence="2">The sequence shown here is derived from an EMBL/GenBank/DDBJ whole genome shotgun (WGS) entry which is preliminary data.</text>
</comment>